<dbReference type="EMBL" id="CAKKNE010000001">
    <property type="protein sequence ID" value="CAH0366775.1"/>
    <property type="molecule type" value="Genomic_DNA"/>
</dbReference>
<proteinExistence type="predicted"/>
<evidence type="ECO:0000313" key="3">
    <source>
        <dbReference type="EMBL" id="CAE0706654.1"/>
    </source>
</evidence>
<feature type="region of interest" description="Disordered" evidence="2">
    <location>
        <begin position="478"/>
        <end position="510"/>
    </location>
</feature>
<accession>A0A7S4EE80</accession>
<feature type="region of interest" description="Disordered" evidence="2">
    <location>
        <begin position="1"/>
        <end position="26"/>
    </location>
</feature>
<dbReference type="GO" id="GO:0008017">
    <property type="term" value="F:microtubule binding"/>
    <property type="evidence" value="ECO:0007669"/>
    <property type="project" value="InterPro"/>
</dbReference>
<dbReference type="EMBL" id="HBIW01025634">
    <property type="protein sequence ID" value="CAE0706654.1"/>
    <property type="molecule type" value="Transcribed_RNA"/>
</dbReference>
<reference evidence="3" key="1">
    <citation type="submission" date="2021-01" db="EMBL/GenBank/DDBJ databases">
        <authorList>
            <person name="Corre E."/>
            <person name="Pelletier E."/>
            <person name="Niang G."/>
            <person name="Scheremetjew M."/>
            <person name="Finn R."/>
            <person name="Kale V."/>
            <person name="Holt S."/>
            <person name="Cochrane G."/>
            <person name="Meng A."/>
            <person name="Brown T."/>
            <person name="Cohen L."/>
        </authorList>
    </citation>
    <scope>NUCLEOTIDE SEQUENCE</scope>
    <source>
        <strain evidence="3">CCMP1756</strain>
    </source>
</reference>
<evidence type="ECO:0000256" key="1">
    <source>
        <dbReference type="SAM" id="Coils"/>
    </source>
</evidence>
<dbReference type="Proteomes" id="UP000789595">
    <property type="component" value="Unassembled WGS sequence"/>
</dbReference>
<evidence type="ECO:0008006" key="6">
    <source>
        <dbReference type="Google" id="ProtNLM"/>
    </source>
</evidence>
<dbReference type="GO" id="GO:0005737">
    <property type="term" value="C:cytoplasm"/>
    <property type="evidence" value="ECO:0007669"/>
    <property type="project" value="TreeGrafter"/>
</dbReference>
<feature type="coiled-coil region" evidence="1">
    <location>
        <begin position="214"/>
        <end position="267"/>
    </location>
</feature>
<dbReference type="GO" id="GO:0005819">
    <property type="term" value="C:spindle"/>
    <property type="evidence" value="ECO:0007669"/>
    <property type="project" value="TreeGrafter"/>
</dbReference>
<organism evidence="3">
    <name type="scientific">Pelagomonas calceolata</name>
    <dbReference type="NCBI Taxonomy" id="35677"/>
    <lineage>
        <taxon>Eukaryota</taxon>
        <taxon>Sar</taxon>
        <taxon>Stramenopiles</taxon>
        <taxon>Ochrophyta</taxon>
        <taxon>Pelagophyceae</taxon>
        <taxon>Pelagomonadales</taxon>
        <taxon>Pelagomonadaceae</taxon>
        <taxon>Pelagomonas</taxon>
    </lineage>
</organism>
<dbReference type="PANTHER" id="PTHR19321">
    <property type="entry name" value="PROTEIN REGULATOR OF CYTOKINESIS 1 PRC1-RELATED"/>
    <property type="match status" value="1"/>
</dbReference>
<dbReference type="OrthoDB" id="642895at2759"/>
<keyword evidence="1" id="KW-0175">Coiled coil</keyword>
<sequence length="510" mass="57073">MADFAAQAPPTSVTKSPAPSVGADSPYHSIVQDAQSGLMEKVQADVGHVVHALEAIWNEVGYSGEERRLQMDKLSDELTQTLRAKLAQEVEVRDVFKKDIQAKIAECEMLARSVDDDGTGSLPEGLDVSRLRLSHGLMKLEEEQAKLEAATQSRRDEFQSVWVALKASSEKLGDALDADCAEVGRADLTKARLLRFRKALEASTQLEAERRNRLESLQKSTTALEKELDDVSDAPVVEGAELASARIDQAQARLQALKDEKAARLAKLASLGEDISRLWQRLGVDEARQIEFRDAVKHGGLRGVTFEFGEKELASLRAELCSRCGDLTNKARAKIDGLWDELQTPEGVRKAFAPRWDEVSERTEAFLALHEAEVSRLEARREQLQPLLKLVEKREELLLERTALHSLQKDAGRLLRRGPGAAAERKYENEAMRRVKQLPKLTERLYEKLVEWEESEPPVLYKGTRYLDKMARDKQEAAAERAAHLAAKRQAQTARKERLAEMTNQNSTGL</sequence>
<evidence type="ECO:0000313" key="4">
    <source>
        <dbReference type="EMBL" id="CAH0366775.1"/>
    </source>
</evidence>
<evidence type="ECO:0000256" key="2">
    <source>
        <dbReference type="SAM" id="MobiDB-lite"/>
    </source>
</evidence>
<evidence type="ECO:0000313" key="5">
    <source>
        <dbReference type="Proteomes" id="UP000789595"/>
    </source>
</evidence>
<keyword evidence="5" id="KW-1185">Reference proteome</keyword>
<reference evidence="4" key="2">
    <citation type="submission" date="2021-11" db="EMBL/GenBank/DDBJ databases">
        <authorList>
            <consortium name="Genoscope - CEA"/>
            <person name="William W."/>
        </authorList>
    </citation>
    <scope>NUCLEOTIDE SEQUENCE</scope>
</reference>
<dbReference type="InterPro" id="IPR007145">
    <property type="entry name" value="MAP65_Ase1_PRC1"/>
</dbReference>
<dbReference type="AlphaFoldDB" id="A0A7S4EE80"/>
<feature type="compositionally biased region" description="Low complexity" evidence="2">
    <location>
        <begin position="484"/>
        <end position="493"/>
    </location>
</feature>
<gene>
    <name evidence="3" type="ORF">PCAL00307_LOCUS22105</name>
    <name evidence="4" type="ORF">PECAL_1P32840</name>
</gene>
<name>A0A7S4EE80_9STRA</name>
<dbReference type="Gene3D" id="1.20.58.1520">
    <property type="match status" value="1"/>
</dbReference>
<protein>
    <recommendedName>
        <fullName evidence="6">Protein regulator of cytokinesis 1</fullName>
    </recommendedName>
</protein>
<dbReference type="GO" id="GO:0000226">
    <property type="term" value="P:microtubule cytoskeleton organization"/>
    <property type="evidence" value="ECO:0007669"/>
    <property type="project" value="InterPro"/>
</dbReference>
<dbReference type="Pfam" id="PF03999">
    <property type="entry name" value="MAP65_ASE1"/>
    <property type="match status" value="1"/>
</dbReference>
<dbReference type="PANTHER" id="PTHR19321:SF41">
    <property type="entry name" value="FASCETTO-RELATED"/>
    <property type="match status" value="1"/>
</dbReference>